<evidence type="ECO:0000313" key="2">
    <source>
        <dbReference type="EMBL" id="KAK1641995.1"/>
    </source>
</evidence>
<feature type="compositionally biased region" description="Acidic residues" evidence="1">
    <location>
        <begin position="550"/>
        <end position="562"/>
    </location>
</feature>
<feature type="compositionally biased region" description="Low complexity" evidence="1">
    <location>
        <begin position="282"/>
        <end position="298"/>
    </location>
</feature>
<protein>
    <submittedName>
        <fullName evidence="2">Uncharacterized protein</fullName>
    </submittedName>
</protein>
<feature type="compositionally biased region" description="Acidic residues" evidence="1">
    <location>
        <begin position="495"/>
        <end position="509"/>
    </location>
</feature>
<name>A0AAD8RYS6_LOLMU</name>
<dbReference type="Pfam" id="PF14223">
    <property type="entry name" value="Retrotran_gag_2"/>
    <property type="match status" value="1"/>
</dbReference>
<sequence>MSSSSSSTQNPSGGSTFGTGVTERLGKGNFILWQTQVLPAVRGARLMGYLDGSIEAPKEEIEVKKGDETVTELNPAYEDWVASDQKVLSFLVGSLSREVLPYADGVKTAAELWEILQDMYAARSRAHTTNTRIALASAEKGNKSMGEYVTMMKSLENEMISAGKTLEDEDMVFYILAGLKDDSYTGLVAAILARTEPITVSELYSQLLSYESRQQMLRGVSQSSVNAATRDGHGRFGDHGGGRGDQGRGNPQRGGNGGQGGYHNGGNNGGYHNGGNYGRGRGNYNNNGRGRGNYNNNGGNHGGGDRAPCQLCNVAGHTAMNCWYLFDQDFVPRERTAANVNYNNNGGGGWNIDTGATDHITSELERLHAHERYHGAEQVHAANGAENKVEIVVEHSTSERHRMLHRAGTEAQGRAGPTSGENASAAAENASPGLSRRSHLQPARATSARASARAGNPAVSGDHPRGSERQAGSSASPSTTAPSHTGAPRSRAEPADPEADTAQDSEEDTAAPTGSAPGSTPGAARSSAPIQRAAPPVPRVTTRLQTGVDPEADTAQDSEEDTAAPTGSAPGSTPGAARSSAPIQRAAPPVPRVTTRGGIFDS</sequence>
<organism evidence="2 3">
    <name type="scientific">Lolium multiflorum</name>
    <name type="common">Italian ryegrass</name>
    <name type="synonym">Lolium perenne subsp. multiflorum</name>
    <dbReference type="NCBI Taxonomy" id="4521"/>
    <lineage>
        <taxon>Eukaryota</taxon>
        <taxon>Viridiplantae</taxon>
        <taxon>Streptophyta</taxon>
        <taxon>Embryophyta</taxon>
        <taxon>Tracheophyta</taxon>
        <taxon>Spermatophyta</taxon>
        <taxon>Magnoliopsida</taxon>
        <taxon>Liliopsida</taxon>
        <taxon>Poales</taxon>
        <taxon>Poaceae</taxon>
        <taxon>BOP clade</taxon>
        <taxon>Pooideae</taxon>
        <taxon>Poodae</taxon>
        <taxon>Poeae</taxon>
        <taxon>Poeae Chloroplast Group 2 (Poeae type)</taxon>
        <taxon>Loliodinae</taxon>
        <taxon>Loliinae</taxon>
        <taxon>Lolium</taxon>
    </lineage>
</organism>
<evidence type="ECO:0000313" key="3">
    <source>
        <dbReference type="Proteomes" id="UP001231189"/>
    </source>
</evidence>
<dbReference type="PANTHER" id="PTHR47481">
    <property type="match status" value="1"/>
</dbReference>
<reference evidence="2" key="1">
    <citation type="submission" date="2023-07" db="EMBL/GenBank/DDBJ databases">
        <title>A chromosome-level genome assembly of Lolium multiflorum.</title>
        <authorList>
            <person name="Chen Y."/>
            <person name="Copetti D."/>
            <person name="Kolliker R."/>
            <person name="Studer B."/>
        </authorList>
    </citation>
    <scope>NUCLEOTIDE SEQUENCE</scope>
    <source>
        <strain evidence="2">02402/16</strain>
        <tissue evidence="2">Leaf</tissue>
    </source>
</reference>
<keyword evidence="3" id="KW-1185">Reference proteome</keyword>
<accession>A0AAD8RYS6</accession>
<feature type="compositionally biased region" description="Gly residues" evidence="1">
    <location>
        <begin position="252"/>
        <end position="281"/>
    </location>
</feature>
<proteinExistence type="predicted"/>
<dbReference type="PANTHER" id="PTHR47481:SF31">
    <property type="entry name" value="OS01G0873500 PROTEIN"/>
    <property type="match status" value="1"/>
</dbReference>
<feature type="region of interest" description="Disordered" evidence="1">
    <location>
        <begin position="221"/>
        <end position="303"/>
    </location>
</feature>
<comment type="caution">
    <text evidence="2">The sequence shown here is derived from an EMBL/GenBank/DDBJ whole genome shotgun (WGS) entry which is preliminary data.</text>
</comment>
<feature type="compositionally biased region" description="Low complexity" evidence="1">
    <location>
        <begin position="471"/>
        <end position="488"/>
    </location>
</feature>
<feature type="compositionally biased region" description="Low complexity" evidence="1">
    <location>
        <begin position="443"/>
        <end position="454"/>
    </location>
</feature>
<dbReference type="AlphaFoldDB" id="A0AAD8RYS6"/>
<dbReference type="Proteomes" id="UP001231189">
    <property type="component" value="Unassembled WGS sequence"/>
</dbReference>
<dbReference type="EMBL" id="JAUUTY010000004">
    <property type="protein sequence ID" value="KAK1641995.1"/>
    <property type="molecule type" value="Genomic_DNA"/>
</dbReference>
<gene>
    <name evidence="2" type="ORF">QYE76_059800</name>
</gene>
<evidence type="ECO:0000256" key="1">
    <source>
        <dbReference type="SAM" id="MobiDB-lite"/>
    </source>
</evidence>
<feature type="compositionally biased region" description="Low complexity" evidence="1">
    <location>
        <begin position="421"/>
        <end position="431"/>
    </location>
</feature>
<feature type="region of interest" description="Disordered" evidence="1">
    <location>
        <begin position="398"/>
        <end position="602"/>
    </location>
</feature>
<feature type="compositionally biased region" description="Basic and acidic residues" evidence="1">
    <location>
        <begin position="230"/>
        <end position="246"/>
    </location>
</feature>